<dbReference type="InterPro" id="IPR050329">
    <property type="entry name" value="GLI_C2H2-zinc-finger"/>
</dbReference>
<feature type="compositionally biased region" description="Low complexity" evidence="8">
    <location>
        <begin position="411"/>
        <end position="425"/>
    </location>
</feature>
<dbReference type="SUPFAM" id="SSF57667">
    <property type="entry name" value="beta-beta-alpha zinc fingers"/>
    <property type="match status" value="1"/>
</dbReference>
<keyword evidence="3 7" id="KW-0863">Zinc-finger</keyword>
<keyword evidence="2" id="KW-0677">Repeat</keyword>
<feature type="domain" description="C2H2-type" evidence="9">
    <location>
        <begin position="743"/>
        <end position="772"/>
    </location>
</feature>
<feature type="compositionally biased region" description="Low complexity" evidence="8">
    <location>
        <begin position="240"/>
        <end position="258"/>
    </location>
</feature>
<dbReference type="EMBL" id="FQNC01000047">
    <property type="protein sequence ID" value="SGY73125.1"/>
    <property type="molecule type" value="Genomic_DNA"/>
</dbReference>
<protein>
    <submittedName>
        <fullName evidence="10">BQ5605_C005g03264 protein</fullName>
    </submittedName>
</protein>
<dbReference type="Gene3D" id="3.30.160.60">
    <property type="entry name" value="Classic Zinc Finger"/>
    <property type="match status" value="3"/>
</dbReference>
<reference evidence="10 11" key="1">
    <citation type="submission" date="2016-11" db="EMBL/GenBank/DDBJ databases">
        <authorList>
            <person name="Jaros S."/>
            <person name="Januszkiewicz K."/>
            <person name="Wedrychowicz H."/>
        </authorList>
    </citation>
    <scope>NUCLEOTIDE SEQUENCE [LARGE SCALE GENOMIC DNA]</scope>
</reference>
<evidence type="ECO:0000313" key="11">
    <source>
        <dbReference type="Proteomes" id="UP000249464"/>
    </source>
</evidence>
<keyword evidence="6" id="KW-0804">Transcription</keyword>
<feature type="domain" description="C2H2-type" evidence="9">
    <location>
        <begin position="773"/>
        <end position="802"/>
    </location>
</feature>
<dbReference type="FunFam" id="3.30.160.60:FF:000032">
    <property type="entry name" value="Krueppel-like factor 4"/>
    <property type="match status" value="1"/>
</dbReference>
<feature type="region of interest" description="Disordered" evidence="8">
    <location>
        <begin position="595"/>
        <end position="717"/>
    </location>
</feature>
<feature type="compositionally biased region" description="Low complexity" evidence="8">
    <location>
        <begin position="69"/>
        <end position="84"/>
    </location>
</feature>
<evidence type="ECO:0000259" key="9">
    <source>
        <dbReference type="PROSITE" id="PS50157"/>
    </source>
</evidence>
<feature type="compositionally biased region" description="Polar residues" evidence="8">
    <location>
        <begin position="664"/>
        <end position="678"/>
    </location>
</feature>
<feature type="region of interest" description="Disordered" evidence="8">
    <location>
        <begin position="1"/>
        <end position="87"/>
    </location>
</feature>
<feature type="compositionally biased region" description="Low complexity" evidence="8">
    <location>
        <begin position="624"/>
        <end position="637"/>
    </location>
</feature>
<evidence type="ECO:0000256" key="3">
    <source>
        <dbReference type="ARBA" id="ARBA00022771"/>
    </source>
</evidence>
<evidence type="ECO:0000256" key="6">
    <source>
        <dbReference type="ARBA" id="ARBA00023163"/>
    </source>
</evidence>
<dbReference type="GO" id="GO:0045944">
    <property type="term" value="P:positive regulation of transcription by RNA polymerase II"/>
    <property type="evidence" value="ECO:0007669"/>
    <property type="project" value="UniProtKB-ARBA"/>
</dbReference>
<organism evidence="10 11">
    <name type="scientific">Microbotryum silenes-dioicae</name>
    <dbReference type="NCBI Taxonomy" id="796604"/>
    <lineage>
        <taxon>Eukaryota</taxon>
        <taxon>Fungi</taxon>
        <taxon>Dikarya</taxon>
        <taxon>Basidiomycota</taxon>
        <taxon>Pucciniomycotina</taxon>
        <taxon>Microbotryomycetes</taxon>
        <taxon>Microbotryales</taxon>
        <taxon>Microbotryaceae</taxon>
        <taxon>Microbotryum</taxon>
    </lineage>
</organism>
<feature type="compositionally biased region" description="Low complexity" evidence="8">
    <location>
        <begin position="433"/>
        <end position="448"/>
    </location>
</feature>
<feature type="compositionally biased region" description="Polar residues" evidence="8">
    <location>
        <begin position="51"/>
        <end position="63"/>
    </location>
</feature>
<dbReference type="PROSITE" id="PS50157">
    <property type="entry name" value="ZINC_FINGER_C2H2_2"/>
    <property type="match status" value="2"/>
</dbReference>
<accession>A0A2X0MXA2</accession>
<feature type="region of interest" description="Disordered" evidence="8">
    <location>
        <begin position="389"/>
        <end position="448"/>
    </location>
</feature>
<evidence type="ECO:0000256" key="1">
    <source>
        <dbReference type="ARBA" id="ARBA00022723"/>
    </source>
</evidence>
<dbReference type="PANTHER" id="PTHR19818">
    <property type="entry name" value="ZINC FINGER PROTEIN ZIC AND GLI"/>
    <property type="match status" value="1"/>
</dbReference>
<evidence type="ECO:0000256" key="4">
    <source>
        <dbReference type="ARBA" id="ARBA00022833"/>
    </source>
</evidence>
<dbReference type="SMART" id="SM00355">
    <property type="entry name" value="ZnF_C2H2"/>
    <property type="match status" value="2"/>
</dbReference>
<dbReference type="GO" id="GO:0008270">
    <property type="term" value="F:zinc ion binding"/>
    <property type="evidence" value="ECO:0007669"/>
    <property type="project" value="UniProtKB-KW"/>
</dbReference>
<dbReference type="GO" id="GO:0000978">
    <property type="term" value="F:RNA polymerase II cis-regulatory region sequence-specific DNA binding"/>
    <property type="evidence" value="ECO:0007669"/>
    <property type="project" value="TreeGrafter"/>
</dbReference>
<gene>
    <name evidence="10" type="primary">BQ5605_C005g03264</name>
    <name evidence="10" type="ORF">BQ5605_C005G03264</name>
</gene>
<dbReference type="Proteomes" id="UP000249464">
    <property type="component" value="Unassembled WGS sequence"/>
</dbReference>
<evidence type="ECO:0000256" key="8">
    <source>
        <dbReference type="SAM" id="MobiDB-lite"/>
    </source>
</evidence>
<evidence type="ECO:0000313" key="10">
    <source>
        <dbReference type="EMBL" id="SGY73125.1"/>
    </source>
</evidence>
<proteinExistence type="predicted"/>
<evidence type="ECO:0000256" key="7">
    <source>
        <dbReference type="PROSITE-ProRule" id="PRU00042"/>
    </source>
</evidence>
<evidence type="ECO:0000256" key="2">
    <source>
        <dbReference type="ARBA" id="ARBA00022737"/>
    </source>
</evidence>
<keyword evidence="4" id="KW-0862">Zinc</keyword>
<dbReference type="PROSITE" id="PS00028">
    <property type="entry name" value="ZINC_FINGER_C2H2_1"/>
    <property type="match status" value="2"/>
</dbReference>
<feature type="compositionally biased region" description="Polar residues" evidence="8">
    <location>
        <begin position="393"/>
        <end position="404"/>
    </location>
</feature>
<dbReference type="GO" id="GO:0000981">
    <property type="term" value="F:DNA-binding transcription factor activity, RNA polymerase II-specific"/>
    <property type="evidence" value="ECO:0007669"/>
    <property type="project" value="TreeGrafter"/>
</dbReference>
<dbReference type="GO" id="GO:0005634">
    <property type="term" value="C:nucleus"/>
    <property type="evidence" value="ECO:0007669"/>
    <property type="project" value="UniProtKB-ARBA"/>
</dbReference>
<dbReference type="AlphaFoldDB" id="A0A2X0MXA2"/>
<sequence>MAYYVDSPRYDHRSAPGHAHLTGGATQYNNQPPRFQHHQKPHHPQQQQHHNSYQSHDPSSYPTHYSHMSGGPSSGASPRSYPAYDPDSPFNSPFVPIKSMDRDGRMKTKLMGIGSEGGYLTSPLIGGNPRLDPSTTIAIDSPVPSGSFTHDHTPLTNLAPRTSSLAARSSSYLTVSMGSDNMGGMTGMGIGIPGLGNDLELGDYANPETAVVTEGARSRSRMGPAYQPTTMSAQEDSAEATEPAAAPSPTKSKSKVTSFPGSPPPAGKAQPPATGRRPRKQLTLKSLNKAKSCSALYPAAKAQQYGGEPLTPVSSHSSSFVIPNVPFNSPLDEALAQSADPAIMPLSFSDLYSYGLAVDSVNEIDVRKSPYQFANDLLSADGNIGMGIGFPQNDGQDYQASLPTPSFAHDSGFSSPSNSSRSGASPDMNNWGSPSHLSSSSMMQAPSMLSAPSMESAYSLPMAMAPQSASRQRCATYHAGGAPTRHESLDPALVSPGPRSPMHSRQLSTGPVYGQQAKYSYPSRYQSQGQGVPMMWAHSVPPSQAQTPQLAQQHAQYINSVDTTMSIPPYHEANVINSNVNNPESLEDMYERISAASTGYSTPGKRGRGDVSEDEDEFGDEVTPRATRIAAAATSPSLHKRLRTVASAPCLSTRRMRPGPKPKSLNSPQEQHQSSFHLSSPPIPQLPRFSRSETPASDDDDDDDSSKGGNGQAGSLPKEVIQSLYESVPAHVNDNGVKVSKRYLCLMDSCERTFPRKNAIESHIQTHLEDKPFVCPYEDCEASFVRQHDLRRHERIHSGNKPFPCPCGKGFARGDALARHRARGICEGSLVPRRT</sequence>
<evidence type="ECO:0000256" key="5">
    <source>
        <dbReference type="ARBA" id="ARBA00023015"/>
    </source>
</evidence>
<feature type="region of interest" description="Disordered" evidence="8">
    <location>
        <begin position="212"/>
        <end position="280"/>
    </location>
</feature>
<dbReference type="InterPro" id="IPR036236">
    <property type="entry name" value="Znf_C2H2_sf"/>
</dbReference>
<keyword evidence="11" id="KW-1185">Reference proteome</keyword>
<dbReference type="PANTHER" id="PTHR19818:SF144">
    <property type="entry name" value="METALLOTHIONEIN EXPRESSION ACTIVATOR-RELATED"/>
    <property type="match status" value="1"/>
</dbReference>
<name>A0A2X0MXA2_9BASI</name>
<dbReference type="InterPro" id="IPR013087">
    <property type="entry name" value="Znf_C2H2_type"/>
</dbReference>
<feature type="region of interest" description="Disordered" evidence="8">
    <location>
        <begin position="471"/>
        <end position="511"/>
    </location>
</feature>
<feature type="region of interest" description="Disordered" evidence="8">
    <location>
        <begin position="140"/>
        <end position="162"/>
    </location>
</feature>
<dbReference type="Pfam" id="PF00096">
    <property type="entry name" value="zf-C2H2"/>
    <property type="match status" value="1"/>
</dbReference>
<keyword evidence="1" id="KW-0479">Metal-binding</keyword>
<dbReference type="STRING" id="796604.A0A2X0MXA2"/>
<keyword evidence="5" id="KW-0805">Transcription regulation</keyword>